<dbReference type="PROSITE" id="PS50077">
    <property type="entry name" value="HEAT_REPEAT"/>
    <property type="match status" value="1"/>
</dbReference>
<dbReference type="InterPro" id="IPR002014">
    <property type="entry name" value="VHS_dom"/>
</dbReference>
<reference evidence="13 14" key="1">
    <citation type="journal article" date="2021" name="Commun. Biol.">
        <title>The genome of Shorea leprosula (Dipterocarpaceae) highlights the ecological relevance of drought in aseasonal tropical rainforests.</title>
        <authorList>
            <person name="Ng K.K.S."/>
            <person name="Kobayashi M.J."/>
            <person name="Fawcett J.A."/>
            <person name="Hatakeyama M."/>
            <person name="Paape T."/>
            <person name="Ng C.H."/>
            <person name="Ang C.C."/>
            <person name="Tnah L.H."/>
            <person name="Lee C.T."/>
            <person name="Nishiyama T."/>
            <person name="Sese J."/>
            <person name="O'Brien M.J."/>
            <person name="Copetti D."/>
            <person name="Mohd Noor M.I."/>
            <person name="Ong R.C."/>
            <person name="Putra M."/>
            <person name="Sireger I.Z."/>
            <person name="Indrioko S."/>
            <person name="Kosugi Y."/>
            <person name="Izuno A."/>
            <person name="Isagi Y."/>
            <person name="Lee S.L."/>
            <person name="Shimizu K.K."/>
        </authorList>
    </citation>
    <scope>NUCLEOTIDE SEQUENCE [LARGE SCALE GENOMIC DNA]</scope>
    <source>
        <strain evidence="13">214</strain>
    </source>
</reference>
<dbReference type="GO" id="GO:0035091">
    <property type="term" value="F:phosphatidylinositol binding"/>
    <property type="evidence" value="ECO:0007669"/>
    <property type="project" value="InterPro"/>
</dbReference>
<evidence type="ECO:0000259" key="12">
    <source>
        <dbReference type="PROSITE" id="PS50179"/>
    </source>
</evidence>
<keyword evidence="3" id="KW-0493">Microtubule</keyword>
<organism evidence="13 14">
    <name type="scientific">Rubroshorea leprosula</name>
    <dbReference type="NCBI Taxonomy" id="152421"/>
    <lineage>
        <taxon>Eukaryota</taxon>
        <taxon>Viridiplantae</taxon>
        <taxon>Streptophyta</taxon>
        <taxon>Embryophyta</taxon>
        <taxon>Tracheophyta</taxon>
        <taxon>Spermatophyta</taxon>
        <taxon>Magnoliopsida</taxon>
        <taxon>eudicotyledons</taxon>
        <taxon>Gunneridae</taxon>
        <taxon>Pentapetalae</taxon>
        <taxon>rosids</taxon>
        <taxon>malvids</taxon>
        <taxon>Malvales</taxon>
        <taxon>Dipterocarpaceae</taxon>
        <taxon>Rubroshorea</taxon>
    </lineage>
</organism>
<evidence type="ECO:0000256" key="9">
    <source>
        <dbReference type="ARBA" id="ARBA00082866"/>
    </source>
</evidence>
<dbReference type="Pfam" id="PF12348">
    <property type="entry name" value="CLASP_N"/>
    <property type="match status" value="1"/>
</dbReference>
<evidence type="ECO:0000256" key="1">
    <source>
        <dbReference type="ARBA" id="ARBA00004245"/>
    </source>
</evidence>
<evidence type="ECO:0000256" key="3">
    <source>
        <dbReference type="ARBA" id="ARBA00022701"/>
    </source>
</evidence>
<protein>
    <recommendedName>
        <fullName evidence="7">Protein MOR1</fullName>
    </recommendedName>
    <alternativeName>
        <fullName evidence="8">Protein GEM1</fullName>
    </alternativeName>
    <alternativeName>
        <fullName evidence="9">Protein MICROTUBULE ORGANIZATION 1</fullName>
    </alternativeName>
</protein>
<dbReference type="FunFam" id="1.25.10.10:FF:000165">
    <property type="entry name" value="Protein MOR1"/>
    <property type="match status" value="1"/>
</dbReference>
<keyword evidence="5" id="KW-0206">Cytoskeleton</keyword>
<keyword evidence="4" id="KW-0677">Repeat</keyword>
<dbReference type="FunFam" id="1.25.10.10:FF:000121">
    <property type="entry name" value="Protein MOR1"/>
    <property type="match status" value="1"/>
</dbReference>
<name>A0AAV5KPX4_9ROSI</name>
<dbReference type="Gene3D" id="1.25.10.10">
    <property type="entry name" value="Leucine-rich Repeat Variant"/>
    <property type="match status" value="5"/>
</dbReference>
<dbReference type="GO" id="GO:0005874">
    <property type="term" value="C:microtubule"/>
    <property type="evidence" value="ECO:0007669"/>
    <property type="project" value="UniProtKB-KW"/>
</dbReference>
<feature type="region of interest" description="Disordered" evidence="11">
    <location>
        <begin position="1905"/>
        <end position="1926"/>
    </location>
</feature>
<accession>A0AAV5KPX4</accession>
<dbReference type="Pfam" id="PF21041">
    <property type="entry name" value="XMAP215_CLASP_TOG"/>
    <property type="match status" value="3"/>
</dbReference>
<dbReference type="Proteomes" id="UP001054252">
    <property type="component" value="Unassembled WGS sequence"/>
</dbReference>
<dbReference type="SMART" id="SM01349">
    <property type="entry name" value="TOG"/>
    <property type="match status" value="5"/>
</dbReference>
<evidence type="ECO:0000313" key="14">
    <source>
        <dbReference type="Proteomes" id="UP001054252"/>
    </source>
</evidence>
<evidence type="ECO:0000256" key="8">
    <source>
        <dbReference type="ARBA" id="ARBA00079374"/>
    </source>
</evidence>
<feature type="region of interest" description="Disordered" evidence="11">
    <location>
        <begin position="1141"/>
        <end position="1171"/>
    </location>
</feature>
<feature type="region of interest" description="Disordered" evidence="11">
    <location>
        <begin position="231"/>
        <end position="263"/>
    </location>
</feature>
<sequence length="2084" mass="229611">MSEEEKLLKEAKKLPWEDRLLHKNWKVRNEANIDLAAVCDSITDPKDARLREFGHLFKKTVADSNAPVQERALDALIAFLRAADADAGRYAKEVCDAIVAKCLTGRPKTVEKAQAAFMLWVELEAVEVFLDAMEKAIKNKVAKAVVPAIDVMFQALSEFGAKIVPPKRILKMLPELFDHQDQNVRASSKGLTLELCRWIGKDPVKSILFEKMRDTMKKELEAELVNVTGTAKPTRKIRSEQDKEPEQEAVTEAAGPGPLEESAADVPPEIDEYELIDPVDILTPLEKSGFWDGVKATKWSERKEAVAELAKLASAKRIAPGDFTEVCRTLKKLITDVNIAVAVEAIQAIGNLARGLRTHFSGSSRFLLPVLLEKLKEKKPALTESLTQTLQAVHKAGCLNLADIVEDIKTAVKNKVPLVRSLTLNWVTFCIETSNKAVVLKIHKDYVPVCMECLNDGTPEVRDAAFSVLAAIAKSVGMRPLERSLEKLDDVRRKKLSEMIAGSGAAGSTGTVSATVQSSGGGMSSIEPSDSFVRKSAASMLSGKKPVAAAPANKKGASVKSSTNKKGDGAGRVDTSKLTEPPEDVEPAEMSLEEIESRLGSLIPSDTICQLKSAAWKERLEAITSLKQQVEAVEALDLSVEILTRFLCAVPGWNEKNVQTKEKAIIDVGWYYYYHLLILMCLPRKSRTCWRGRSSEISLENFHFGCSQREGRANGMAAGPWAVQQQVIEVITFLASTAKRFPKKCVVLCLQGISERVADIKTRAHAMKCLTTFSEAVGPGFLFERLYKIMKDHKNPKVLSEGLLWMVSAVEDFGVSNLKLKDLIDFCKDVGLQSSTAATRNATIKVLGALHKFVGPDLKGFLTDVKPALLSALDAEFEKNPFEGASAAPKRTVKTSDSKESLSAGGLDSLPREDISAKITPTLLKSLESPDWKVRLESIEAVNKIVEEANKRIQPTGTGELFGALRGRLCDSNKNLVITTLTTIGIVASAMGPAVEKASKGILSDILKCLGDNKKHMRESTLSTLDSWLAAVHLDKMVPYITTALIDTKLGAEGRKDLFDWLSRQLSALGDFSDAVHLLKPASSAMMDKSSDVRKAAEACIGEILKVSGHEAIEKNLKDIQGPALAFILERVKPGALQEAFDSSRGTSTGAQKGIPKVAKSTSNGISKHGNRGLITRALPTKGSRPETMLSVQDIAVQSQALVNVKDSNKEDRERMVVRRFKFEEPRIEQIQDLENDMMKYFREDLHRRLLSTDFKKQVEGLEMLQKALPSLGKELIEVLDILLRWFVLQFCKSNTTCLLKVLEFLPELFDTLKSETYGLTESEAAIFLPCLVEKLGHNIEKVREKMRELMKQIVHMYSATKTYPYLLEGLRSKNNRTRIECVDLVGFLIDHHGAEISSQLKSLQIVASLTAERDGEIRKAALNTLATGYKILGEEIWRYVGKLTDAQKSMLDDRFKWKVREMEKRKEGRPGEARAALRRSVRENGPDVAEQSGEISQSVSGPIFTRKNYGHSEINIERHLMPNTLSVTGPTDWNEALDIISFGSPDQSVEGMKVVCHELTQATSDPEGSLMDELSKDADRLVSCLANKVAKTFDFSLAGASSRSCKYVLNTLMQTFQNKRLAHAVKENTLDNLITELLLWLLDERVPHMDDGSQLLKALNVLMLKILDNADRTASFVVLINLLRPLDPSRWPSPASNEALASRNQKFSDLVVKCLIKLTKVLQTTIYDVDLDRILQSIHVYLQELGMEEIRRRAGADDKPLRMVKTVLHELVKLRGAAIKGHLSMVPIDMKPQPIILAYIDLNLETLAAARMLTSTGPVGQAHWGDSGANNSSPTTNADAQLKQELAAIFKKIGDKQTCTIGLYELYRITQLYPKVDIFAQLQNASEAFRTYIRDGLAQMEKNAAAGRTPSSLPMSTPPPASLTVSSPEIAPLSPVHTNSLSETKSLNIKTEPTNFNLPPPYTEDYRVSNAINSRGLSGENALGDQRNDRYVSGVTSGTLDAIRERMKSMQLAAASGNMDSGHRPMMSMNDTLNYGLSGQSRTADHPVVENPVQGGVLPMDEKALSGLQARMERLKSGALDSL</sequence>
<evidence type="ECO:0000256" key="11">
    <source>
        <dbReference type="SAM" id="MobiDB-lite"/>
    </source>
</evidence>
<dbReference type="GO" id="GO:0030951">
    <property type="term" value="P:establishment or maintenance of microtubule cytoskeleton polarity"/>
    <property type="evidence" value="ECO:0007669"/>
    <property type="project" value="InterPro"/>
</dbReference>
<dbReference type="GO" id="GO:0043130">
    <property type="term" value="F:ubiquitin binding"/>
    <property type="evidence" value="ECO:0007669"/>
    <property type="project" value="InterPro"/>
</dbReference>
<evidence type="ECO:0000256" key="5">
    <source>
        <dbReference type="ARBA" id="ARBA00023212"/>
    </source>
</evidence>
<dbReference type="SUPFAM" id="SSF48371">
    <property type="entry name" value="ARM repeat"/>
    <property type="match status" value="2"/>
</dbReference>
<feature type="domain" description="VHS" evidence="12">
    <location>
        <begin position="922"/>
        <end position="1044"/>
    </location>
</feature>
<evidence type="ECO:0000256" key="6">
    <source>
        <dbReference type="ARBA" id="ARBA00025722"/>
    </source>
</evidence>
<dbReference type="InterPro" id="IPR016024">
    <property type="entry name" value="ARM-type_fold"/>
</dbReference>
<feature type="region of interest" description="Disordered" evidence="11">
    <location>
        <begin position="1466"/>
        <end position="1498"/>
    </location>
</feature>
<keyword evidence="2" id="KW-0963">Cytoplasm</keyword>
<evidence type="ECO:0000256" key="2">
    <source>
        <dbReference type="ARBA" id="ARBA00022490"/>
    </source>
</evidence>
<feature type="compositionally biased region" description="Basic and acidic residues" evidence="11">
    <location>
        <begin position="565"/>
        <end position="577"/>
    </location>
</feature>
<dbReference type="GO" id="GO:0061863">
    <property type="term" value="F:microtubule plus end polymerase"/>
    <property type="evidence" value="ECO:0007669"/>
    <property type="project" value="InterPro"/>
</dbReference>
<dbReference type="FunFam" id="1.25.10.10:FF:000155">
    <property type="entry name" value="Protein MOR1"/>
    <property type="match status" value="1"/>
</dbReference>
<dbReference type="EMBL" id="BPVZ01000073">
    <property type="protein sequence ID" value="GKV26712.1"/>
    <property type="molecule type" value="Genomic_DNA"/>
</dbReference>
<dbReference type="GO" id="GO:0051010">
    <property type="term" value="F:microtubule plus-end binding"/>
    <property type="evidence" value="ECO:0007669"/>
    <property type="project" value="InterPro"/>
</dbReference>
<comment type="subcellular location">
    <subcellularLocation>
        <location evidence="1">Cytoplasm</location>
        <location evidence="1">Cytoskeleton</location>
    </subcellularLocation>
</comment>
<dbReference type="PANTHER" id="PTHR12609">
    <property type="entry name" value="MICROTUBULE ASSOCIATED PROTEIN XMAP215"/>
    <property type="match status" value="1"/>
</dbReference>
<dbReference type="InterPro" id="IPR024395">
    <property type="entry name" value="CLASP_N_dom"/>
</dbReference>
<dbReference type="FunFam" id="1.25.10.10:FF:000019">
    <property type="entry name" value="Cytoskeleton-associated protein 5"/>
    <property type="match status" value="1"/>
</dbReference>
<dbReference type="PROSITE" id="PS50179">
    <property type="entry name" value="VHS"/>
    <property type="match status" value="1"/>
</dbReference>
<feature type="region of interest" description="Disordered" evidence="11">
    <location>
        <begin position="886"/>
        <end position="907"/>
    </location>
</feature>
<feature type="region of interest" description="Disordered" evidence="11">
    <location>
        <begin position="502"/>
        <end position="529"/>
    </location>
</feature>
<feature type="compositionally biased region" description="Low complexity" evidence="11">
    <location>
        <begin position="502"/>
        <end position="516"/>
    </location>
</feature>
<proteinExistence type="inferred from homology"/>
<dbReference type="GO" id="GO:0007051">
    <property type="term" value="P:spindle organization"/>
    <property type="evidence" value="ECO:0007669"/>
    <property type="project" value="InterPro"/>
</dbReference>
<comment type="similarity">
    <text evidence="6">Belongs to the TOG/XMAP215 family.</text>
</comment>
<comment type="caution">
    <text evidence="13">The sequence shown here is derived from an EMBL/GenBank/DDBJ whole genome shotgun (WGS) entry which is preliminary data.</text>
</comment>
<dbReference type="InterPro" id="IPR045110">
    <property type="entry name" value="XMAP215"/>
</dbReference>
<dbReference type="InterPro" id="IPR048491">
    <property type="entry name" value="XMAP215_CLASP_TOG"/>
</dbReference>
<keyword evidence="14" id="KW-1185">Reference proteome</keyword>
<evidence type="ECO:0000256" key="4">
    <source>
        <dbReference type="ARBA" id="ARBA00022737"/>
    </source>
</evidence>
<dbReference type="FunFam" id="1.25.10.10:FF:000137">
    <property type="entry name" value="Protein MOR1"/>
    <property type="match status" value="1"/>
</dbReference>
<dbReference type="InterPro" id="IPR034085">
    <property type="entry name" value="TOG"/>
</dbReference>
<feature type="repeat" description="HEAT" evidence="10">
    <location>
        <begin position="446"/>
        <end position="484"/>
    </location>
</feature>
<gene>
    <name evidence="13" type="ORF">SLEP1_g35961</name>
</gene>
<dbReference type="InterPro" id="IPR011989">
    <property type="entry name" value="ARM-like"/>
</dbReference>
<feature type="compositionally biased region" description="Basic and acidic residues" evidence="11">
    <location>
        <begin position="237"/>
        <end position="246"/>
    </location>
</feature>
<dbReference type="GO" id="GO:0046785">
    <property type="term" value="P:microtubule polymerization"/>
    <property type="evidence" value="ECO:0007669"/>
    <property type="project" value="InterPro"/>
</dbReference>
<evidence type="ECO:0000256" key="7">
    <source>
        <dbReference type="ARBA" id="ARBA00069484"/>
    </source>
</evidence>
<feature type="region of interest" description="Disordered" evidence="11">
    <location>
        <begin position="544"/>
        <end position="586"/>
    </location>
</feature>
<feature type="compositionally biased region" description="Low complexity" evidence="11">
    <location>
        <begin position="544"/>
        <end position="556"/>
    </location>
</feature>
<evidence type="ECO:0000256" key="10">
    <source>
        <dbReference type="PROSITE-ProRule" id="PRU00103"/>
    </source>
</evidence>
<dbReference type="InterPro" id="IPR021133">
    <property type="entry name" value="HEAT_type_2"/>
</dbReference>
<evidence type="ECO:0000313" key="13">
    <source>
        <dbReference type="EMBL" id="GKV26712.1"/>
    </source>
</evidence>